<evidence type="ECO:0000313" key="2">
    <source>
        <dbReference type="EMBL" id="PRQ56776.1"/>
    </source>
</evidence>
<dbReference type="AlphaFoldDB" id="A0A2P6SDL9"/>
<dbReference type="Gramene" id="PRQ56776">
    <property type="protein sequence ID" value="PRQ56776"/>
    <property type="gene ID" value="RchiOBHm_Chr1g0341031"/>
</dbReference>
<keyword evidence="1" id="KW-0812">Transmembrane</keyword>
<protein>
    <submittedName>
        <fullName evidence="2">Uncharacterized protein</fullName>
    </submittedName>
</protein>
<dbReference type="Proteomes" id="UP000238479">
    <property type="component" value="Chromosome 1"/>
</dbReference>
<evidence type="ECO:0000313" key="3">
    <source>
        <dbReference type="Proteomes" id="UP000238479"/>
    </source>
</evidence>
<feature type="transmembrane region" description="Helical" evidence="1">
    <location>
        <begin position="26"/>
        <end position="45"/>
    </location>
</feature>
<evidence type="ECO:0000256" key="1">
    <source>
        <dbReference type="SAM" id="Phobius"/>
    </source>
</evidence>
<keyword evidence="1" id="KW-0472">Membrane</keyword>
<reference evidence="2 3" key="1">
    <citation type="journal article" date="2018" name="Nat. Genet.">
        <title>The Rosa genome provides new insights in the design of modern roses.</title>
        <authorList>
            <person name="Bendahmane M."/>
        </authorList>
    </citation>
    <scope>NUCLEOTIDE SEQUENCE [LARGE SCALE GENOMIC DNA]</scope>
    <source>
        <strain evidence="3">cv. Old Blush</strain>
    </source>
</reference>
<dbReference type="EMBL" id="PDCK01000039">
    <property type="protein sequence ID" value="PRQ56776.1"/>
    <property type="molecule type" value="Genomic_DNA"/>
</dbReference>
<gene>
    <name evidence="2" type="ORF">RchiOBHm_Chr1g0341031</name>
</gene>
<name>A0A2P6SDL9_ROSCH</name>
<organism evidence="2 3">
    <name type="scientific">Rosa chinensis</name>
    <name type="common">China rose</name>
    <dbReference type="NCBI Taxonomy" id="74649"/>
    <lineage>
        <taxon>Eukaryota</taxon>
        <taxon>Viridiplantae</taxon>
        <taxon>Streptophyta</taxon>
        <taxon>Embryophyta</taxon>
        <taxon>Tracheophyta</taxon>
        <taxon>Spermatophyta</taxon>
        <taxon>Magnoliopsida</taxon>
        <taxon>eudicotyledons</taxon>
        <taxon>Gunneridae</taxon>
        <taxon>Pentapetalae</taxon>
        <taxon>rosids</taxon>
        <taxon>fabids</taxon>
        <taxon>Rosales</taxon>
        <taxon>Rosaceae</taxon>
        <taxon>Rosoideae</taxon>
        <taxon>Rosoideae incertae sedis</taxon>
        <taxon>Rosa</taxon>
    </lineage>
</organism>
<keyword evidence="1" id="KW-1133">Transmembrane helix</keyword>
<accession>A0A2P6SDL9</accession>
<comment type="caution">
    <text evidence="2">The sequence shown here is derived from an EMBL/GenBank/DDBJ whole genome shotgun (WGS) entry which is preliminary data.</text>
</comment>
<proteinExistence type="predicted"/>
<keyword evidence="3" id="KW-1185">Reference proteome</keyword>
<sequence>MKEGLKFSGHILCFPATFDSNSGIKLVSLVEFYLAICLNLNLNLVEFRRN</sequence>